<keyword evidence="2 4" id="KW-0238">DNA-binding</keyword>
<dbReference type="PANTHER" id="PTHR30055">
    <property type="entry name" value="HTH-TYPE TRANSCRIPTIONAL REGULATOR RUTR"/>
    <property type="match status" value="1"/>
</dbReference>
<dbReference type="GO" id="GO:0003700">
    <property type="term" value="F:DNA-binding transcription factor activity"/>
    <property type="evidence" value="ECO:0007669"/>
    <property type="project" value="TreeGrafter"/>
</dbReference>
<evidence type="ECO:0000313" key="6">
    <source>
        <dbReference type="EMBL" id="PTD19992.1"/>
    </source>
</evidence>
<dbReference type="PROSITE" id="PS50977">
    <property type="entry name" value="HTH_TETR_2"/>
    <property type="match status" value="2"/>
</dbReference>
<protein>
    <recommendedName>
        <fullName evidence="5">HTH tetR-type domain-containing protein</fullName>
    </recommendedName>
</protein>
<feature type="DNA-binding region" description="H-T-H motif" evidence="4">
    <location>
        <begin position="242"/>
        <end position="261"/>
    </location>
</feature>
<name>A0A2T4HW22_9SPHN</name>
<organism evidence="6 7">
    <name type="scientific">Edaphosphingomonas fennica</name>
    <dbReference type="NCBI Taxonomy" id="114404"/>
    <lineage>
        <taxon>Bacteria</taxon>
        <taxon>Pseudomonadati</taxon>
        <taxon>Pseudomonadota</taxon>
        <taxon>Alphaproteobacteria</taxon>
        <taxon>Sphingomonadales</taxon>
        <taxon>Rhizorhabdaceae</taxon>
        <taxon>Edaphosphingomonas</taxon>
    </lineage>
</organism>
<reference evidence="6 7" key="1">
    <citation type="submission" date="2017-11" db="EMBL/GenBank/DDBJ databases">
        <title>Sphingomonas oleivorans sp. nov., isolated from oil-contaminated soil.</title>
        <authorList>
            <person name="Wang L."/>
            <person name="Chen L."/>
        </authorList>
    </citation>
    <scope>NUCLEOTIDE SEQUENCE [LARGE SCALE GENOMIC DNA]</scope>
    <source>
        <strain evidence="6 7">K101</strain>
    </source>
</reference>
<dbReference type="SUPFAM" id="SSF46689">
    <property type="entry name" value="Homeodomain-like"/>
    <property type="match status" value="2"/>
</dbReference>
<dbReference type="PRINTS" id="PR00455">
    <property type="entry name" value="HTHTETR"/>
</dbReference>
<dbReference type="Proteomes" id="UP000241206">
    <property type="component" value="Unassembled WGS sequence"/>
</dbReference>
<dbReference type="PANTHER" id="PTHR30055:SF234">
    <property type="entry name" value="HTH-TYPE TRANSCRIPTIONAL REGULATOR BETI"/>
    <property type="match status" value="1"/>
</dbReference>
<dbReference type="EMBL" id="PHHF01000049">
    <property type="protein sequence ID" value="PTD19992.1"/>
    <property type="molecule type" value="Genomic_DNA"/>
</dbReference>
<dbReference type="AlphaFoldDB" id="A0A2T4HW22"/>
<keyword evidence="1" id="KW-0805">Transcription regulation</keyword>
<dbReference type="RefSeq" id="WP_107395113.1">
    <property type="nucleotide sequence ID" value="NZ_PHHF01000049.1"/>
</dbReference>
<keyword evidence="3" id="KW-0804">Transcription</keyword>
<evidence type="ECO:0000256" key="2">
    <source>
        <dbReference type="ARBA" id="ARBA00023125"/>
    </source>
</evidence>
<evidence type="ECO:0000256" key="3">
    <source>
        <dbReference type="ARBA" id="ARBA00023163"/>
    </source>
</evidence>
<dbReference type="InterPro" id="IPR050109">
    <property type="entry name" value="HTH-type_TetR-like_transc_reg"/>
</dbReference>
<dbReference type="Gene3D" id="1.10.357.10">
    <property type="entry name" value="Tetracycline Repressor, domain 2"/>
    <property type="match status" value="2"/>
</dbReference>
<accession>A0A2T4HW22</accession>
<dbReference type="Pfam" id="PF00440">
    <property type="entry name" value="TetR_N"/>
    <property type="match status" value="2"/>
</dbReference>
<feature type="domain" description="HTH tetR-type" evidence="5">
    <location>
        <begin position="12"/>
        <end position="72"/>
    </location>
</feature>
<evidence type="ECO:0000256" key="4">
    <source>
        <dbReference type="PROSITE-ProRule" id="PRU00335"/>
    </source>
</evidence>
<gene>
    <name evidence="6" type="ORF">CV103_12520</name>
</gene>
<proteinExistence type="predicted"/>
<keyword evidence="7" id="KW-1185">Reference proteome</keyword>
<evidence type="ECO:0000256" key="1">
    <source>
        <dbReference type="ARBA" id="ARBA00023015"/>
    </source>
</evidence>
<evidence type="ECO:0000313" key="7">
    <source>
        <dbReference type="Proteomes" id="UP000241206"/>
    </source>
</evidence>
<sequence length="411" mass="42330">MAGRPAMTAAGHNAAGAIARAAANLCAEAGAAGVTVRGVAAAASVAPSAVIYHFANREGLLAAAHAAMTEAIAEWMADARAASADGRGNGLSAEALAAAIAIAFLRDHRAALVALQELNRAALRGDLALGDREADWSRVVRFWSAVTGTGDGAGETGPIWSVILEGAISIAALEVDPIVRDALIVDLVARAGDRIARRPLRTAPAVAPARTPPARPDHPPGRQRIIEAVIALIGEAGVGNLTHRNIAARAGVAVGTVSNAYGDRQAMIVDAFDDLRWRGIDAVILGPAPPRHYLSEIVFTPSGDLRTELALIHAVGAALVRNPDLGGAGPGGLADSVRHLREGMAERWLAMRGIHGVDAIDAALWVAVTAAIVERAICLPPAGRRHWADRAADDHLAALFGPPPPSDGVEE</sequence>
<feature type="DNA-binding region" description="H-T-H motif" evidence="4">
    <location>
        <begin position="35"/>
        <end position="54"/>
    </location>
</feature>
<dbReference type="InterPro" id="IPR009057">
    <property type="entry name" value="Homeodomain-like_sf"/>
</dbReference>
<dbReference type="InterPro" id="IPR001647">
    <property type="entry name" value="HTH_TetR"/>
</dbReference>
<dbReference type="GO" id="GO:0000976">
    <property type="term" value="F:transcription cis-regulatory region binding"/>
    <property type="evidence" value="ECO:0007669"/>
    <property type="project" value="TreeGrafter"/>
</dbReference>
<evidence type="ECO:0000259" key="5">
    <source>
        <dbReference type="PROSITE" id="PS50977"/>
    </source>
</evidence>
<feature type="domain" description="HTH tetR-type" evidence="5">
    <location>
        <begin position="219"/>
        <end position="279"/>
    </location>
</feature>
<comment type="caution">
    <text evidence="6">The sequence shown here is derived from an EMBL/GenBank/DDBJ whole genome shotgun (WGS) entry which is preliminary data.</text>
</comment>